<keyword evidence="3" id="KW-1185">Reference proteome</keyword>
<name>A0A850R517_9GAMM</name>
<sequence length="346" mass="39122">MNASFVIDVDVQHLNERLPYEQNCRINQNGKITAYNSMFSQTVRFSQFEYAVQPLFAKASQLPTVRVTGYRLKADVTQCAAVHSLFAKNGLRLSAKLLLMMLQYYLAKAGVSRSAIDQITLEHVRFKQVTLYYHFMTNSPQEAAAVFNTLDTILGKNDKVSVTVNKNMTIHVYRESTVVNEVARDRYRSMAQDAAKALCIKLVLSGKQLEQNSLHEPAKFSRETTKNALKHGLKEIQKHLNSDPWLSMQNPPEWKALNDLFTEEHRCRLKAYEEARYTKTTAEEARNDLQQAIDELFSSSSTTASNGVKPHPQVPPVPLLSSSGLATPTPTKRRVSSQRKRLASRS</sequence>
<dbReference type="Proteomes" id="UP000592294">
    <property type="component" value="Unassembled WGS sequence"/>
</dbReference>
<dbReference type="AlphaFoldDB" id="A0A850R517"/>
<gene>
    <name evidence="2" type="ORF">HW932_10955</name>
</gene>
<feature type="compositionally biased region" description="Basic residues" evidence="1">
    <location>
        <begin position="331"/>
        <end position="346"/>
    </location>
</feature>
<feature type="region of interest" description="Disordered" evidence="1">
    <location>
        <begin position="301"/>
        <end position="346"/>
    </location>
</feature>
<protein>
    <submittedName>
        <fullName evidence="2">Uncharacterized protein</fullName>
    </submittedName>
</protein>
<dbReference type="RefSeq" id="WP_176976529.1">
    <property type="nucleotide sequence ID" value="NZ_JABZEO010000006.1"/>
</dbReference>
<evidence type="ECO:0000256" key="1">
    <source>
        <dbReference type="SAM" id="MobiDB-lite"/>
    </source>
</evidence>
<dbReference type="EMBL" id="JABZEO010000006">
    <property type="protein sequence ID" value="NVZ09779.1"/>
    <property type="molecule type" value="Genomic_DNA"/>
</dbReference>
<comment type="caution">
    <text evidence="2">The sequence shown here is derived from an EMBL/GenBank/DDBJ whole genome shotgun (WGS) entry which is preliminary data.</text>
</comment>
<evidence type="ECO:0000313" key="2">
    <source>
        <dbReference type="EMBL" id="NVZ09779.1"/>
    </source>
</evidence>
<evidence type="ECO:0000313" key="3">
    <source>
        <dbReference type="Proteomes" id="UP000592294"/>
    </source>
</evidence>
<organism evidence="2 3">
    <name type="scientific">Allochromatium humboldtianum</name>
    <dbReference type="NCBI Taxonomy" id="504901"/>
    <lineage>
        <taxon>Bacteria</taxon>
        <taxon>Pseudomonadati</taxon>
        <taxon>Pseudomonadota</taxon>
        <taxon>Gammaproteobacteria</taxon>
        <taxon>Chromatiales</taxon>
        <taxon>Chromatiaceae</taxon>
        <taxon>Allochromatium</taxon>
    </lineage>
</organism>
<proteinExistence type="predicted"/>
<reference evidence="2 3" key="1">
    <citation type="submission" date="2020-06" db="EMBL/GenBank/DDBJ databases">
        <title>Whole-genome sequence of Allochromatium humboldtianum DSM 21881, type strain.</title>
        <authorList>
            <person name="Kyndt J.A."/>
            <person name="Meyer T.E."/>
        </authorList>
    </citation>
    <scope>NUCLEOTIDE SEQUENCE [LARGE SCALE GENOMIC DNA]</scope>
    <source>
        <strain evidence="2 3">DSM 21881</strain>
    </source>
</reference>
<accession>A0A850R517</accession>